<feature type="region of interest" description="Disordered" evidence="1">
    <location>
        <begin position="1"/>
        <end position="74"/>
    </location>
</feature>
<feature type="compositionally biased region" description="Pro residues" evidence="1">
    <location>
        <begin position="12"/>
        <end position="23"/>
    </location>
</feature>
<evidence type="ECO:0000313" key="2">
    <source>
        <dbReference type="EMBL" id="EMD38975.1"/>
    </source>
</evidence>
<evidence type="ECO:0000313" key="3">
    <source>
        <dbReference type="Proteomes" id="UP000016930"/>
    </source>
</evidence>
<feature type="compositionally biased region" description="Low complexity" evidence="1">
    <location>
        <begin position="1"/>
        <end position="11"/>
    </location>
</feature>
<accession>M2R377</accession>
<proteinExistence type="predicted"/>
<gene>
    <name evidence="2" type="ORF">CERSUDRAFT_112688</name>
</gene>
<dbReference type="AlphaFoldDB" id="M2R377"/>
<protein>
    <submittedName>
        <fullName evidence="2">Uncharacterized protein</fullName>
    </submittedName>
</protein>
<evidence type="ECO:0000256" key="1">
    <source>
        <dbReference type="SAM" id="MobiDB-lite"/>
    </source>
</evidence>
<dbReference type="EMBL" id="KB445794">
    <property type="protein sequence ID" value="EMD38975.1"/>
    <property type="molecule type" value="Genomic_DNA"/>
</dbReference>
<reference evidence="2 3" key="1">
    <citation type="journal article" date="2012" name="Proc. Natl. Acad. Sci. U.S.A.">
        <title>Comparative genomics of Ceriporiopsis subvermispora and Phanerochaete chrysosporium provide insight into selective ligninolysis.</title>
        <authorList>
            <person name="Fernandez-Fueyo E."/>
            <person name="Ruiz-Duenas F.J."/>
            <person name="Ferreira P."/>
            <person name="Floudas D."/>
            <person name="Hibbett D.S."/>
            <person name="Canessa P."/>
            <person name="Larrondo L.F."/>
            <person name="James T.Y."/>
            <person name="Seelenfreund D."/>
            <person name="Lobos S."/>
            <person name="Polanco R."/>
            <person name="Tello M."/>
            <person name="Honda Y."/>
            <person name="Watanabe T."/>
            <person name="Watanabe T."/>
            <person name="Ryu J.S."/>
            <person name="Kubicek C.P."/>
            <person name="Schmoll M."/>
            <person name="Gaskell J."/>
            <person name="Hammel K.E."/>
            <person name="St John F.J."/>
            <person name="Vanden Wymelenberg A."/>
            <person name="Sabat G."/>
            <person name="Splinter BonDurant S."/>
            <person name="Syed K."/>
            <person name="Yadav J.S."/>
            <person name="Doddapaneni H."/>
            <person name="Subramanian V."/>
            <person name="Lavin J.L."/>
            <person name="Oguiza J.A."/>
            <person name="Perez G."/>
            <person name="Pisabarro A.G."/>
            <person name="Ramirez L."/>
            <person name="Santoyo F."/>
            <person name="Master E."/>
            <person name="Coutinho P.M."/>
            <person name="Henrissat B."/>
            <person name="Lombard V."/>
            <person name="Magnuson J.K."/>
            <person name="Kuees U."/>
            <person name="Hori C."/>
            <person name="Igarashi K."/>
            <person name="Samejima M."/>
            <person name="Held B.W."/>
            <person name="Barry K.W."/>
            <person name="LaButti K.M."/>
            <person name="Lapidus A."/>
            <person name="Lindquist E.A."/>
            <person name="Lucas S.M."/>
            <person name="Riley R."/>
            <person name="Salamov A.A."/>
            <person name="Hoffmeister D."/>
            <person name="Schwenk D."/>
            <person name="Hadar Y."/>
            <person name="Yarden O."/>
            <person name="de Vries R.P."/>
            <person name="Wiebenga A."/>
            <person name="Stenlid J."/>
            <person name="Eastwood D."/>
            <person name="Grigoriev I.V."/>
            <person name="Berka R.M."/>
            <person name="Blanchette R.A."/>
            <person name="Kersten P."/>
            <person name="Martinez A.T."/>
            <person name="Vicuna R."/>
            <person name="Cullen D."/>
        </authorList>
    </citation>
    <scope>NUCLEOTIDE SEQUENCE [LARGE SCALE GENOMIC DNA]</scope>
    <source>
        <strain evidence="2 3">B</strain>
    </source>
</reference>
<keyword evidence="3" id="KW-1185">Reference proteome</keyword>
<organism evidence="2 3">
    <name type="scientific">Ceriporiopsis subvermispora (strain B)</name>
    <name type="common">White-rot fungus</name>
    <name type="synonym">Gelatoporia subvermispora</name>
    <dbReference type="NCBI Taxonomy" id="914234"/>
    <lineage>
        <taxon>Eukaryota</taxon>
        <taxon>Fungi</taxon>
        <taxon>Dikarya</taxon>
        <taxon>Basidiomycota</taxon>
        <taxon>Agaricomycotina</taxon>
        <taxon>Agaricomycetes</taxon>
        <taxon>Polyporales</taxon>
        <taxon>Gelatoporiaceae</taxon>
        <taxon>Gelatoporia</taxon>
    </lineage>
</organism>
<name>M2R377_CERS8</name>
<sequence length="74" mass="8149">MTAISQKQQPVPKTPPSKPPRPSDPPRRLGARAADVPDRGAHPSPLVAHQHKRTTDTSTPRVRRHASRPQRAPD</sequence>
<dbReference type="Proteomes" id="UP000016930">
    <property type="component" value="Unassembled WGS sequence"/>
</dbReference>
<dbReference type="HOGENOM" id="CLU_2687591_0_0_1"/>